<organism evidence="2 3">
    <name type="scientific">Seminavis robusta</name>
    <dbReference type="NCBI Taxonomy" id="568900"/>
    <lineage>
        <taxon>Eukaryota</taxon>
        <taxon>Sar</taxon>
        <taxon>Stramenopiles</taxon>
        <taxon>Ochrophyta</taxon>
        <taxon>Bacillariophyta</taxon>
        <taxon>Bacillariophyceae</taxon>
        <taxon>Bacillariophycidae</taxon>
        <taxon>Naviculales</taxon>
        <taxon>Naviculaceae</taxon>
        <taxon>Seminavis</taxon>
    </lineage>
</organism>
<name>A0A9N8EA87_9STRA</name>
<proteinExistence type="predicted"/>
<reference evidence="2" key="1">
    <citation type="submission" date="2020-06" db="EMBL/GenBank/DDBJ databases">
        <authorList>
            <consortium name="Plant Systems Biology data submission"/>
        </authorList>
    </citation>
    <scope>NUCLEOTIDE SEQUENCE</scope>
    <source>
        <strain evidence="2">D6</strain>
    </source>
</reference>
<evidence type="ECO:0000313" key="3">
    <source>
        <dbReference type="Proteomes" id="UP001153069"/>
    </source>
</evidence>
<keyword evidence="3" id="KW-1185">Reference proteome</keyword>
<feature type="region of interest" description="Disordered" evidence="1">
    <location>
        <begin position="1"/>
        <end position="25"/>
    </location>
</feature>
<gene>
    <name evidence="2" type="ORF">SEMRO_668_G184370.1</name>
</gene>
<evidence type="ECO:0000256" key="1">
    <source>
        <dbReference type="SAM" id="MobiDB-lite"/>
    </source>
</evidence>
<protein>
    <submittedName>
        <fullName evidence="2">Uncharacterized protein</fullName>
    </submittedName>
</protein>
<sequence length="456" mass="49801">MEPAESTKQYALGGGRSMVEDSGVSTDSISLRFEHPFAKSTPKRTSYEPKLTRKAQWKDITAEDSRPVRKIQRIKGRRLRAGSFEDVDARDNYAWKSNQNVKMKSISFKSADSDDGTVTGLAIAGGLAASAAAGAVVGGIVGVILAPAFSNPSTPTLAPTISPAPTILSTTRVAEGRLGYTFFETTTVREPTTEEINGLVVETDAFYDMVLQMAYPTTYIAGSAMLTNIAETFDAAETFPVILDFDLMATFSTDEATAPTTEEIFAVMFSANYQDYLQNHVWIAEPQGDSLFFDTERVSFTNRGGDVGNRQNAVTAVVNAITAMVTRFTPGPKQQPTPPPSTTKSNFTPQPTLPPSTQSPSVSIQRIITNMTNAQNVSDTLLEEIPEVRPEETQDALREEAAKKTKEKLENSLKDKPEDKTKGKPEINTNEEPDDTPKPQDRNVFIHWHDGEEGPT</sequence>
<feature type="region of interest" description="Disordered" evidence="1">
    <location>
        <begin position="386"/>
        <end position="456"/>
    </location>
</feature>
<evidence type="ECO:0000313" key="2">
    <source>
        <dbReference type="EMBL" id="CAB9514684.1"/>
    </source>
</evidence>
<feature type="compositionally biased region" description="Low complexity" evidence="1">
    <location>
        <begin position="342"/>
        <end position="361"/>
    </location>
</feature>
<comment type="caution">
    <text evidence="2">The sequence shown here is derived from an EMBL/GenBank/DDBJ whole genome shotgun (WGS) entry which is preliminary data.</text>
</comment>
<accession>A0A9N8EA87</accession>
<feature type="compositionally biased region" description="Basic and acidic residues" evidence="1">
    <location>
        <begin position="447"/>
        <end position="456"/>
    </location>
</feature>
<dbReference type="AlphaFoldDB" id="A0A9N8EA87"/>
<feature type="region of interest" description="Disordered" evidence="1">
    <location>
        <begin position="328"/>
        <end position="361"/>
    </location>
</feature>
<dbReference type="Proteomes" id="UP001153069">
    <property type="component" value="Unassembled WGS sequence"/>
</dbReference>
<dbReference type="EMBL" id="CAICTM010000667">
    <property type="protein sequence ID" value="CAB9514684.1"/>
    <property type="molecule type" value="Genomic_DNA"/>
</dbReference>
<feature type="compositionally biased region" description="Basic and acidic residues" evidence="1">
    <location>
        <begin position="386"/>
        <end position="425"/>
    </location>
</feature>